<dbReference type="Pfam" id="PF07715">
    <property type="entry name" value="Plug"/>
    <property type="match status" value="1"/>
</dbReference>
<evidence type="ECO:0000256" key="7">
    <source>
        <dbReference type="PROSITE-ProRule" id="PRU01360"/>
    </source>
</evidence>
<dbReference type="InterPro" id="IPR023997">
    <property type="entry name" value="TonB-dep_OMP_SusC/RagA_CS"/>
</dbReference>
<gene>
    <name evidence="9" type="ORF">EDB95_5436</name>
</gene>
<keyword evidence="3 7" id="KW-1134">Transmembrane beta strand</keyword>
<dbReference type="InterPro" id="IPR012910">
    <property type="entry name" value="Plug_dom"/>
</dbReference>
<dbReference type="InterPro" id="IPR023996">
    <property type="entry name" value="TonB-dep_OMP_SusC/RagA"/>
</dbReference>
<comment type="similarity">
    <text evidence="7">Belongs to the TonB-dependent receptor family.</text>
</comment>
<keyword evidence="10" id="KW-1185">Reference proteome</keyword>
<evidence type="ECO:0000259" key="8">
    <source>
        <dbReference type="Pfam" id="PF07715"/>
    </source>
</evidence>
<keyword evidence="6 7" id="KW-0998">Cell outer membrane</keyword>
<dbReference type="Gene3D" id="2.60.40.1120">
    <property type="entry name" value="Carboxypeptidase-like, regulatory domain"/>
    <property type="match status" value="1"/>
</dbReference>
<name>A0A4R8DJ25_9BACT</name>
<dbReference type="InterPro" id="IPR008969">
    <property type="entry name" value="CarboxyPept-like_regulatory"/>
</dbReference>
<evidence type="ECO:0000256" key="1">
    <source>
        <dbReference type="ARBA" id="ARBA00004571"/>
    </source>
</evidence>
<evidence type="ECO:0000313" key="10">
    <source>
        <dbReference type="Proteomes" id="UP000294498"/>
    </source>
</evidence>
<feature type="domain" description="TonB-dependent receptor plug" evidence="8">
    <location>
        <begin position="139"/>
        <end position="260"/>
    </location>
</feature>
<comment type="caution">
    <text evidence="9">The sequence shown here is derived from an EMBL/GenBank/DDBJ whole genome shotgun (WGS) entry which is preliminary data.</text>
</comment>
<dbReference type="SUPFAM" id="SSF56935">
    <property type="entry name" value="Porins"/>
    <property type="match status" value="1"/>
</dbReference>
<keyword evidence="5 7" id="KW-0472">Membrane</keyword>
<dbReference type="Gene3D" id="2.40.170.20">
    <property type="entry name" value="TonB-dependent receptor, beta-barrel domain"/>
    <property type="match status" value="1"/>
</dbReference>
<dbReference type="AlphaFoldDB" id="A0A4R8DJ25"/>
<evidence type="ECO:0000256" key="5">
    <source>
        <dbReference type="ARBA" id="ARBA00023136"/>
    </source>
</evidence>
<evidence type="ECO:0000256" key="3">
    <source>
        <dbReference type="ARBA" id="ARBA00022452"/>
    </source>
</evidence>
<dbReference type="EMBL" id="SODV01000002">
    <property type="protein sequence ID" value="TDW97585.1"/>
    <property type="molecule type" value="Genomic_DNA"/>
</dbReference>
<evidence type="ECO:0000313" key="9">
    <source>
        <dbReference type="EMBL" id="TDW97585.1"/>
    </source>
</evidence>
<evidence type="ECO:0000256" key="4">
    <source>
        <dbReference type="ARBA" id="ARBA00022692"/>
    </source>
</evidence>
<evidence type="ECO:0000256" key="6">
    <source>
        <dbReference type="ARBA" id="ARBA00023237"/>
    </source>
</evidence>
<dbReference type="InterPro" id="IPR036942">
    <property type="entry name" value="Beta-barrel_TonB_sf"/>
</dbReference>
<organism evidence="9 10">
    <name type="scientific">Dinghuibacter silviterrae</name>
    <dbReference type="NCBI Taxonomy" id="1539049"/>
    <lineage>
        <taxon>Bacteria</taxon>
        <taxon>Pseudomonadati</taxon>
        <taxon>Bacteroidota</taxon>
        <taxon>Chitinophagia</taxon>
        <taxon>Chitinophagales</taxon>
        <taxon>Chitinophagaceae</taxon>
        <taxon>Dinghuibacter</taxon>
    </lineage>
</organism>
<keyword evidence="4 7" id="KW-0812">Transmembrane</keyword>
<dbReference type="InterPro" id="IPR039426">
    <property type="entry name" value="TonB-dep_rcpt-like"/>
</dbReference>
<dbReference type="GO" id="GO:0009279">
    <property type="term" value="C:cell outer membrane"/>
    <property type="evidence" value="ECO:0007669"/>
    <property type="project" value="UniProtKB-SubCell"/>
</dbReference>
<dbReference type="SUPFAM" id="SSF49464">
    <property type="entry name" value="Carboxypeptidase regulatory domain-like"/>
    <property type="match status" value="1"/>
</dbReference>
<comment type="subcellular location">
    <subcellularLocation>
        <location evidence="1 7">Cell outer membrane</location>
        <topology evidence="1 7">Multi-pass membrane protein</topology>
    </subcellularLocation>
</comment>
<dbReference type="Gene3D" id="2.170.130.10">
    <property type="entry name" value="TonB-dependent receptor, plug domain"/>
    <property type="match status" value="1"/>
</dbReference>
<proteinExistence type="inferred from homology"/>
<dbReference type="RefSeq" id="WP_134000080.1">
    <property type="nucleotide sequence ID" value="NZ_SODV01000002.1"/>
</dbReference>
<dbReference type="PROSITE" id="PS52016">
    <property type="entry name" value="TONB_DEPENDENT_REC_3"/>
    <property type="match status" value="1"/>
</dbReference>
<dbReference type="Pfam" id="PF13715">
    <property type="entry name" value="CarbopepD_reg_2"/>
    <property type="match status" value="1"/>
</dbReference>
<dbReference type="InterPro" id="IPR037066">
    <property type="entry name" value="Plug_dom_sf"/>
</dbReference>
<evidence type="ECO:0000256" key="2">
    <source>
        <dbReference type="ARBA" id="ARBA00022448"/>
    </source>
</evidence>
<dbReference type="NCBIfam" id="TIGR04056">
    <property type="entry name" value="OMP_RagA_SusC"/>
    <property type="match status" value="1"/>
</dbReference>
<dbReference type="NCBIfam" id="TIGR04057">
    <property type="entry name" value="SusC_RagA_signa"/>
    <property type="match status" value="1"/>
</dbReference>
<sequence length="1066" mass="115917">MRKNNDCRGTRPGIQLWKSLPGRLLSLVLLACVLAAGQVWGQNASPRTIEGRVLSKSGEPVVGANIQVRGSKVATATDANGKFNIYARIGDVLDISAVGYRTQRVTIGAEGTVRIAMETDFGHMDDVVVVGYGQMKRTDLSSAQTTVTSKDIGETVNTTLDQALQGRAAGVYVSSPSGQPGAGANVVIRGISSITAGTQPLYVIDGVQIRPGDFSDDPNSHPTGFANALSGINPDDIESMNILEGPAATAIFGAAGANGVIMITTKHGKAGDTKISASTTWTIQDKPKELPVMNLQQYATFRNDAAAAGGAPSDPSFANPSVLGPGTDWQAALYRRTLLQKHTLSLSGGNDKTTFYLSGEYFSQEGVAPGSGFNRASTRINLDNKVRPWLKLGLNLNPSYTTEKVNTTNAGIVQLAVYQNPSVPVKNPDGTWAGPVSTQYQYTNPVALSYINNDYNKGLGVIGGGYVDLTPIKGLTIHTEANTNLNYTNNYQFHPSYQFGGYVNATTVAYVNTYNSWWWNWHSRIQYDTKIGLHSISVMAGHEAQAYGGGALNGQRQDYVTNSIQDLSGGAQATSIANSTRYDGAQESYFGRLNYVYNDRYILGATLRADGSSNFGPDNRWGYFPSVSVAWRISQENFMKNIKSVNDLKLRFEVGTSGNSAQTGGGYYAALQSVPTAWGTGFLSSNFSNLKLKWESDKTYNVGVDLHMFNNRIELIADAYKKYTTNLLTQSVYPFYDGGDIAYSAGYIQWPEGNVGSMWNKGLTVTLNTVNFATKQFQWKTGFNISFDKNQVTYLPTPYITSWNSTQAQFQTVAGQPLSMITGYIAQGLFKNYADITSHAVQTANGVMTVSPQGTWVGDIKFKDLNKDNVINASDRTTIGNPWPKYTFGFNNEFTYKGFDLNVLVIGSIGNDILNYFKYYNTIPLDNGVYGNYLKATAGYARPSSYNIADSSTVTLTNPGGTVPRIAPGDPNGNNRMSNLWVENGSYVRVKNVALSYVVPTRYLGHMPIRGLRVGVNVQNLFTITKYSGYDPEIGIVKYQGVNMVGIDTGRYPNVRMYTGSMVLDF</sequence>
<keyword evidence="2 7" id="KW-0813">Transport</keyword>
<dbReference type="Proteomes" id="UP000294498">
    <property type="component" value="Unassembled WGS sequence"/>
</dbReference>
<dbReference type="OrthoDB" id="9768177at2"/>
<accession>A0A4R8DJ25</accession>
<reference evidence="9 10" key="1">
    <citation type="submission" date="2019-03" db="EMBL/GenBank/DDBJ databases">
        <title>Genomic Encyclopedia of Type Strains, Phase IV (KMG-IV): sequencing the most valuable type-strain genomes for metagenomic binning, comparative biology and taxonomic classification.</title>
        <authorList>
            <person name="Goeker M."/>
        </authorList>
    </citation>
    <scope>NUCLEOTIDE SEQUENCE [LARGE SCALE GENOMIC DNA]</scope>
    <source>
        <strain evidence="9 10">DSM 100059</strain>
    </source>
</reference>
<protein>
    <submittedName>
        <fullName evidence="9">TonB-linked SusC/RagA family outer membrane protein</fullName>
    </submittedName>
</protein>